<evidence type="ECO:0000313" key="2">
    <source>
        <dbReference type="EMBL" id="CZR53922.1"/>
    </source>
</evidence>
<sequence length="240" mass="25255">MYLVPALLLPALALASPVANLDSRSSYIGPPVDQITILSAQSSGNGCPQGSVSNTLSPDRTVVTFGFDKFQTYIGPSAQQADKTKQCQIHLSLQYPGGFQYSVVDATYHGWARLDPGVTGTFISSYFFSQAASQTCSTRSTISGSQWTAGDIYTKHDSVESTAVIWSPCGATGILNVNNRIALSSTNSSQTGELSDDDATVAFTHQVHVAWQPCTVPKSTTTPNGGTFTVGGAVTEVTQG</sequence>
<keyword evidence="3" id="KW-1185">Reference proteome</keyword>
<dbReference type="PANTHER" id="PTHR38847">
    <property type="match status" value="1"/>
</dbReference>
<proteinExistence type="predicted"/>
<dbReference type="Proteomes" id="UP000184330">
    <property type="component" value="Unassembled WGS sequence"/>
</dbReference>
<organism evidence="2 3">
    <name type="scientific">Phialocephala subalpina</name>
    <dbReference type="NCBI Taxonomy" id="576137"/>
    <lineage>
        <taxon>Eukaryota</taxon>
        <taxon>Fungi</taxon>
        <taxon>Dikarya</taxon>
        <taxon>Ascomycota</taxon>
        <taxon>Pezizomycotina</taxon>
        <taxon>Leotiomycetes</taxon>
        <taxon>Helotiales</taxon>
        <taxon>Mollisiaceae</taxon>
        <taxon>Phialocephala</taxon>
        <taxon>Phialocephala fortinii species complex</taxon>
    </lineage>
</organism>
<feature type="signal peptide" evidence="1">
    <location>
        <begin position="1"/>
        <end position="15"/>
    </location>
</feature>
<dbReference type="InterPro" id="IPR025649">
    <property type="entry name" value="DUF4360"/>
</dbReference>
<dbReference type="AlphaFoldDB" id="A0A1L7WMC9"/>
<evidence type="ECO:0008006" key="4">
    <source>
        <dbReference type="Google" id="ProtNLM"/>
    </source>
</evidence>
<keyword evidence="1" id="KW-0732">Signal</keyword>
<gene>
    <name evidence="2" type="ORF">PAC_03804</name>
</gene>
<evidence type="ECO:0000256" key="1">
    <source>
        <dbReference type="SAM" id="SignalP"/>
    </source>
</evidence>
<dbReference type="EMBL" id="FJOG01000004">
    <property type="protein sequence ID" value="CZR53922.1"/>
    <property type="molecule type" value="Genomic_DNA"/>
</dbReference>
<dbReference type="OrthoDB" id="152248at2759"/>
<feature type="chain" id="PRO_5012589243" description="Secreted protein" evidence="1">
    <location>
        <begin position="16"/>
        <end position="240"/>
    </location>
</feature>
<accession>A0A1L7WMC9</accession>
<name>A0A1L7WMC9_9HELO</name>
<dbReference type="PANTHER" id="PTHR38847:SF1">
    <property type="entry name" value="PSEUDOURIDINE SYNTHASE RSUA_RLUA-LIKE DOMAIN-CONTAINING PROTEIN"/>
    <property type="match status" value="1"/>
</dbReference>
<reference evidence="2 3" key="1">
    <citation type="submission" date="2016-03" db="EMBL/GenBank/DDBJ databases">
        <authorList>
            <person name="Ploux O."/>
        </authorList>
    </citation>
    <scope>NUCLEOTIDE SEQUENCE [LARGE SCALE GENOMIC DNA]</scope>
    <source>
        <strain evidence="2 3">UAMH 11012</strain>
    </source>
</reference>
<protein>
    <recommendedName>
        <fullName evidence="4">Secreted protein</fullName>
    </recommendedName>
</protein>
<dbReference type="STRING" id="576137.A0A1L7WMC9"/>
<dbReference type="Pfam" id="PF14273">
    <property type="entry name" value="DUF4360"/>
    <property type="match status" value="1"/>
</dbReference>
<evidence type="ECO:0000313" key="3">
    <source>
        <dbReference type="Proteomes" id="UP000184330"/>
    </source>
</evidence>